<dbReference type="EMBL" id="JANFZH010000020">
    <property type="protein sequence ID" value="MCQ4840160.1"/>
    <property type="molecule type" value="Genomic_DNA"/>
</dbReference>
<organism evidence="3 4">
    <name type="scientific">Neglectibacter timonensis</name>
    <dbReference type="NCBI Taxonomy" id="1776382"/>
    <lineage>
        <taxon>Bacteria</taxon>
        <taxon>Bacillati</taxon>
        <taxon>Bacillota</taxon>
        <taxon>Clostridia</taxon>
        <taxon>Eubacteriales</taxon>
        <taxon>Oscillospiraceae</taxon>
        <taxon>Neglectibacter</taxon>
    </lineage>
</organism>
<dbReference type="InterPro" id="IPR006680">
    <property type="entry name" value="Amidohydro-rel"/>
</dbReference>
<reference evidence="3 4" key="1">
    <citation type="submission" date="2022-06" db="EMBL/GenBank/DDBJ databases">
        <title>Isolation of gut microbiota from human fecal samples.</title>
        <authorList>
            <person name="Pamer E.G."/>
            <person name="Barat B."/>
            <person name="Waligurski E."/>
            <person name="Medina S."/>
            <person name="Paddock L."/>
            <person name="Mostad J."/>
        </authorList>
    </citation>
    <scope>NUCLEOTIDE SEQUENCE [LARGE SCALE GENOMIC DNA]</scope>
    <source>
        <strain evidence="3 4">DFI.9.73</strain>
    </source>
</reference>
<keyword evidence="1" id="KW-0456">Lyase</keyword>
<feature type="domain" description="Amidohydrolase-related" evidence="2">
    <location>
        <begin position="14"/>
        <end position="270"/>
    </location>
</feature>
<proteinExistence type="predicted"/>
<dbReference type="Gene3D" id="3.20.20.140">
    <property type="entry name" value="Metal-dependent hydrolases"/>
    <property type="match status" value="1"/>
</dbReference>
<keyword evidence="4" id="KW-1185">Reference proteome</keyword>
<accession>A0ABT1RZP7</accession>
<comment type="caution">
    <text evidence="3">The sequence shown here is derived from an EMBL/GenBank/DDBJ whole genome shotgun (WGS) entry which is preliminary data.</text>
</comment>
<dbReference type="Proteomes" id="UP001524473">
    <property type="component" value="Unassembled WGS sequence"/>
</dbReference>
<dbReference type="RefSeq" id="WP_066866212.1">
    <property type="nucleotide sequence ID" value="NZ_CABKVV010000014.1"/>
</dbReference>
<gene>
    <name evidence="3" type="ORF">NE695_09560</name>
</gene>
<dbReference type="SUPFAM" id="SSF51556">
    <property type="entry name" value="Metallo-dependent hydrolases"/>
    <property type="match status" value="1"/>
</dbReference>
<evidence type="ECO:0000256" key="1">
    <source>
        <dbReference type="ARBA" id="ARBA00023239"/>
    </source>
</evidence>
<dbReference type="PANTHER" id="PTHR21240:SF28">
    <property type="entry name" value="ISO-OROTATE DECARBOXYLASE (EUROFUNG)"/>
    <property type="match status" value="1"/>
</dbReference>
<dbReference type="CDD" id="cd01292">
    <property type="entry name" value="metallo-dependent_hydrolases"/>
    <property type="match status" value="1"/>
</dbReference>
<evidence type="ECO:0000259" key="2">
    <source>
        <dbReference type="Pfam" id="PF04909"/>
    </source>
</evidence>
<sequence>MAVIHNGVKYRAADAHAHIYPGKIAEKATASVGDFYDIRMQNVGLPHVLRERGREAGIDRYLVCSVATKVEQVRSINEFIRKKCEEYPEFLGLGAWHQDIEDINGEFDDIQEKGLVGIKLHPDFQKFHIDDDRMIAVYREANRRGLPVLFHTGDSRTDFSSPRRLMNVVEKIPDFTCIAAHLGGYSEWEAARRDLKGTNVYIDTSSSLFVVTREQALENIAHFGVERTMFGTDFPMWLPKTELERFFALGLSEEENRKILYGNFARLFHLEEQV</sequence>
<protein>
    <submittedName>
        <fullName evidence="3">Amidohydrolase family protein</fullName>
    </submittedName>
</protein>
<evidence type="ECO:0000313" key="4">
    <source>
        <dbReference type="Proteomes" id="UP001524473"/>
    </source>
</evidence>
<name>A0ABT1RZP7_9FIRM</name>
<dbReference type="PANTHER" id="PTHR21240">
    <property type="entry name" value="2-AMINO-3-CARBOXYLMUCONATE-6-SEMIALDEHYDE DECARBOXYLASE"/>
    <property type="match status" value="1"/>
</dbReference>
<dbReference type="GeneID" id="90533265"/>
<dbReference type="InterPro" id="IPR032466">
    <property type="entry name" value="Metal_Hydrolase"/>
</dbReference>
<dbReference type="Pfam" id="PF04909">
    <property type="entry name" value="Amidohydro_2"/>
    <property type="match status" value="1"/>
</dbReference>
<evidence type="ECO:0000313" key="3">
    <source>
        <dbReference type="EMBL" id="MCQ4840160.1"/>
    </source>
</evidence>
<dbReference type="InterPro" id="IPR032465">
    <property type="entry name" value="ACMSD"/>
</dbReference>